<dbReference type="EMBL" id="VUNR01000005">
    <property type="protein sequence ID" value="MSU08245.1"/>
    <property type="molecule type" value="Genomic_DNA"/>
</dbReference>
<dbReference type="AlphaFoldDB" id="A0A6I2UEH0"/>
<proteinExistence type="predicted"/>
<accession>A0A6I2UEH0</accession>
<dbReference type="InterPro" id="IPR014054">
    <property type="entry name" value="Phage_regulatory_Rha"/>
</dbReference>
<protein>
    <submittedName>
        <fullName evidence="1">Rha family transcriptional regulator</fullName>
    </submittedName>
</protein>
<dbReference type="GeneID" id="96778162"/>
<gene>
    <name evidence="1" type="ORF">FYJ84_04480</name>
</gene>
<organism evidence="1 2">
    <name type="scientific">Anaerovibrio slackiae</name>
    <dbReference type="NCBI Taxonomy" id="2652309"/>
    <lineage>
        <taxon>Bacteria</taxon>
        <taxon>Bacillati</taxon>
        <taxon>Bacillota</taxon>
        <taxon>Negativicutes</taxon>
        <taxon>Selenomonadales</taxon>
        <taxon>Selenomonadaceae</taxon>
        <taxon>Anaerovibrio</taxon>
    </lineage>
</organism>
<dbReference type="NCBIfam" id="TIGR02681">
    <property type="entry name" value="phage_pRha"/>
    <property type="match status" value="1"/>
</dbReference>
<dbReference type="Proteomes" id="UP000433181">
    <property type="component" value="Unassembled WGS sequence"/>
</dbReference>
<sequence length="245" mass="27738">MENSIVISENNGELVVSSRQVAENFGKRHDHVIRDIESIISHTPILGADTKTEFSTLTSMFYETTYKAGTGKSYKEYLMNRDGFSLLVMGFTGKEAMAWKIKYIQAFNEMEKKLKEPAPLQREQLEVDLYNAKTAQANLWLLIAGNTNNATHKEICNAYAANTLAGREVFALPMVEQKTYTATEIGNMLGISANKVGKIANEHCLKNDENGKFFYDKSRYSNKTVESFRYYYSAVDKFRDILKGA</sequence>
<dbReference type="RefSeq" id="WP_154406405.1">
    <property type="nucleotide sequence ID" value="NZ_VUNR01000005.1"/>
</dbReference>
<dbReference type="Pfam" id="PF09669">
    <property type="entry name" value="Phage_pRha"/>
    <property type="match status" value="1"/>
</dbReference>
<name>A0A6I2UEH0_9FIRM</name>
<keyword evidence="2" id="KW-1185">Reference proteome</keyword>
<comment type="caution">
    <text evidence="1">The sequence shown here is derived from an EMBL/GenBank/DDBJ whole genome shotgun (WGS) entry which is preliminary data.</text>
</comment>
<evidence type="ECO:0000313" key="2">
    <source>
        <dbReference type="Proteomes" id="UP000433181"/>
    </source>
</evidence>
<evidence type="ECO:0000313" key="1">
    <source>
        <dbReference type="EMBL" id="MSU08245.1"/>
    </source>
</evidence>
<reference evidence="1 2" key="1">
    <citation type="submission" date="2019-08" db="EMBL/GenBank/DDBJ databases">
        <title>In-depth cultivation of the pig gut microbiome towards novel bacterial diversity and tailored functional studies.</title>
        <authorList>
            <person name="Wylensek D."/>
            <person name="Hitch T.C.A."/>
            <person name="Clavel T."/>
        </authorList>
    </citation>
    <scope>NUCLEOTIDE SEQUENCE [LARGE SCALE GENOMIC DNA]</scope>
    <source>
        <strain evidence="1 2">WCA-693-APC-5D-A</strain>
    </source>
</reference>